<dbReference type="AlphaFoldDB" id="A0A0V1HDE1"/>
<dbReference type="Proteomes" id="UP000055024">
    <property type="component" value="Unassembled WGS sequence"/>
</dbReference>
<feature type="transmembrane region" description="Helical" evidence="2">
    <location>
        <begin position="29"/>
        <end position="50"/>
    </location>
</feature>
<keyword evidence="2" id="KW-0812">Transmembrane</keyword>
<keyword evidence="2" id="KW-1133">Transmembrane helix</keyword>
<evidence type="ECO:0000256" key="2">
    <source>
        <dbReference type="SAM" id="Phobius"/>
    </source>
</evidence>
<keyword evidence="4" id="KW-1185">Reference proteome</keyword>
<protein>
    <submittedName>
        <fullName evidence="3">Uncharacterized protein</fullName>
    </submittedName>
</protein>
<evidence type="ECO:0000313" key="3">
    <source>
        <dbReference type="EMBL" id="KRZ08503.1"/>
    </source>
</evidence>
<feature type="region of interest" description="Disordered" evidence="1">
    <location>
        <begin position="1"/>
        <end position="23"/>
    </location>
</feature>
<evidence type="ECO:0000313" key="4">
    <source>
        <dbReference type="Proteomes" id="UP000055024"/>
    </source>
</evidence>
<keyword evidence="2" id="KW-0472">Membrane</keyword>
<accession>A0A0V1HDE1</accession>
<organism evidence="3 4">
    <name type="scientific">Trichinella zimbabwensis</name>
    <dbReference type="NCBI Taxonomy" id="268475"/>
    <lineage>
        <taxon>Eukaryota</taxon>
        <taxon>Metazoa</taxon>
        <taxon>Ecdysozoa</taxon>
        <taxon>Nematoda</taxon>
        <taxon>Enoplea</taxon>
        <taxon>Dorylaimia</taxon>
        <taxon>Trichinellida</taxon>
        <taxon>Trichinellidae</taxon>
        <taxon>Trichinella</taxon>
    </lineage>
</organism>
<sequence>MEICSSISTTTADAMHSSSNSSRSWFRRYLLPASFLTLTFVADAIPYFAIRRSLHRDALAQRTKIL</sequence>
<name>A0A0V1HDE1_9BILA</name>
<proteinExistence type="predicted"/>
<evidence type="ECO:0000256" key="1">
    <source>
        <dbReference type="SAM" id="MobiDB-lite"/>
    </source>
</evidence>
<dbReference type="EMBL" id="JYDP01000085">
    <property type="protein sequence ID" value="KRZ08503.1"/>
    <property type="molecule type" value="Genomic_DNA"/>
</dbReference>
<reference evidence="3 4" key="1">
    <citation type="submission" date="2015-01" db="EMBL/GenBank/DDBJ databases">
        <title>Evolution of Trichinella species and genotypes.</title>
        <authorList>
            <person name="Korhonen P.K."/>
            <person name="Edoardo P."/>
            <person name="Giuseppe L.R."/>
            <person name="Gasser R.B."/>
        </authorList>
    </citation>
    <scope>NUCLEOTIDE SEQUENCE [LARGE SCALE GENOMIC DNA]</scope>
    <source>
        <strain evidence="3">ISS1029</strain>
    </source>
</reference>
<gene>
    <name evidence="3" type="ORF">T11_2435</name>
</gene>
<comment type="caution">
    <text evidence="3">The sequence shown here is derived from an EMBL/GenBank/DDBJ whole genome shotgun (WGS) entry which is preliminary data.</text>
</comment>
<feature type="compositionally biased region" description="Polar residues" evidence="1">
    <location>
        <begin position="1"/>
        <end position="12"/>
    </location>
</feature>